<sequence length="258" mass="28047">MGRLRIGLAAAAIVFGGYQAFDAHVSPPARDSVSRLDELIQDQNAYDKERQAGCLGEDASTPASVVRKDEQRDADGGKDHRPDEKSDASEDRPVRCLRDATGIANRIATEALRSSVATTYLTWFAGLVAILALLGALLSARYAGGSWLLDRDARRGRVGIVSVTRSGHLVTFDLLNVGEVPVIVHRVADPAGNAYRRSVDGWVHLDPGGRLTVTAIIVGPRLEVDVRFREYGGTERRTTAVLRPTTHDWVVGGLRERK</sequence>
<name>A0A6J7KI92_9ZZZZ</name>
<keyword evidence="2" id="KW-0812">Transmembrane</keyword>
<proteinExistence type="predicted"/>
<feature type="compositionally biased region" description="Basic and acidic residues" evidence="1">
    <location>
        <begin position="66"/>
        <end position="93"/>
    </location>
</feature>
<keyword evidence="2" id="KW-1133">Transmembrane helix</keyword>
<reference evidence="3" key="1">
    <citation type="submission" date="2020-05" db="EMBL/GenBank/DDBJ databases">
        <authorList>
            <person name="Chiriac C."/>
            <person name="Salcher M."/>
            <person name="Ghai R."/>
            <person name="Kavagutti S V."/>
        </authorList>
    </citation>
    <scope>NUCLEOTIDE SEQUENCE</scope>
</reference>
<organism evidence="3">
    <name type="scientific">freshwater metagenome</name>
    <dbReference type="NCBI Taxonomy" id="449393"/>
    <lineage>
        <taxon>unclassified sequences</taxon>
        <taxon>metagenomes</taxon>
        <taxon>ecological metagenomes</taxon>
    </lineage>
</organism>
<dbReference type="EMBL" id="CAFBMK010000399">
    <property type="protein sequence ID" value="CAB4955790.1"/>
    <property type="molecule type" value="Genomic_DNA"/>
</dbReference>
<feature type="transmembrane region" description="Helical" evidence="2">
    <location>
        <begin position="120"/>
        <end position="144"/>
    </location>
</feature>
<gene>
    <name evidence="3" type="ORF">UFOPK3564_03752</name>
</gene>
<evidence type="ECO:0000313" key="3">
    <source>
        <dbReference type="EMBL" id="CAB4955790.1"/>
    </source>
</evidence>
<dbReference type="AlphaFoldDB" id="A0A6J7KI92"/>
<feature type="region of interest" description="Disordered" evidence="1">
    <location>
        <begin position="50"/>
        <end position="93"/>
    </location>
</feature>
<evidence type="ECO:0000256" key="1">
    <source>
        <dbReference type="SAM" id="MobiDB-lite"/>
    </source>
</evidence>
<evidence type="ECO:0000256" key="2">
    <source>
        <dbReference type="SAM" id="Phobius"/>
    </source>
</evidence>
<keyword evidence="2" id="KW-0472">Membrane</keyword>
<protein>
    <submittedName>
        <fullName evidence="3">Unannotated protein</fullName>
    </submittedName>
</protein>
<accession>A0A6J7KI92</accession>